<dbReference type="Proteomes" id="UP001623852">
    <property type="component" value="Chromosome"/>
</dbReference>
<dbReference type="InterPro" id="IPR036874">
    <property type="entry name" value="Carbonic_anhydrase_sf"/>
</dbReference>
<proteinExistence type="inferred from homology"/>
<evidence type="ECO:0000256" key="1">
    <source>
        <dbReference type="ARBA" id="ARBA00006217"/>
    </source>
</evidence>
<evidence type="ECO:0000313" key="2">
    <source>
        <dbReference type="EMBL" id="WYZ22068.1"/>
    </source>
</evidence>
<organism evidence="2 3">
    <name type="scientific">Flavobacterium soyae</name>
    <dbReference type="NCBI Taxonomy" id="2903098"/>
    <lineage>
        <taxon>Bacteria</taxon>
        <taxon>Pseudomonadati</taxon>
        <taxon>Bacteroidota</taxon>
        <taxon>Flavobacteriia</taxon>
        <taxon>Flavobacteriales</taxon>
        <taxon>Flavobacteriaceae</taxon>
        <taxon>Flavobacterium</taxon>
    </lineage>
</organism>
<dbReference type="InterPro" id="IPR001765">
    <property type="entry name" value="Carbonic_anhydrase"/>
</dbReference>
<evidence type="ECO:0000313" key="3">
    <source>
        <dbReference type="Proteomes" id="UP001623852"/>
    </source>
</evidence>
<sequence>MFKVKKTSKNDEYVKYVAENNVKYTIQQIREKSTILKEMEDKGEIKIVGVFYNLTDGTLEFLK</sequence>
<keyword evidence="3" id="KW-1185">Reference proteome</keyword>
<protein>
    <submittedName>
        <fullName evidence="2">Carbonic anhydrase</fullName>
    </submittedName>
</protein>
<dbReference type="Pfam" id="PF00484">
    <property type="entry name" value="Pro_CA"/>
    <property type="match status" value="1"/>
</dbReference>
<dbReference type="SUPFAM" id="SSF53056">
    <property type="entry name" value="beta-carbonic anhydrase, cab"/>
    <property type="match status" value="1"/>
</dbReference>
<gene>
    <name evidence="2" type="ORF">AABD74_00805</name>
</gene>
<name>A0ABZ2UL47_9FLAO</name>
<dbReference type="EMBL" id="CP150845">
    <property type="protein sequence ID" value="WYZ22068.1"/>
    <property type="molecule type" value="Genomic_DNA"/>
</dbReference>
<dbReference type="RefSeq" id="WP_406845616.1">
    <property type="nucleotide sequence ID" value="NZ_CP150845.1"/>
</dbReference>
<dbReference type="Gene3D" id="3.40.1050.10">
    <property type="entry name" value="Carbonic anhydrase"/>
    <property type="match status" value="1"/>
</dbReference>
<comment type="similarity">
    <text evidence="1">Belongs to the beta-class carbonic anhydrase family.</text>
</comment>
<accession>A0ABZ2UL47</accession>
<reference evidence="2 3" key="1">
    <citation type="submission" date="2024-03" db="EMBL/GenBank/DDBJ databases">
        <title>Flavobacterium soyae.</title>
        <authorList>
            <person name="Zheng W."/>
        </authorList>
    </citation>
    <scope>NUCLEOTIDE SEQUENCE [LARGE SCALE GENOMIC DNA]</scope>
    <source>
        <strain evidence="2 3">55</strain>
    </source>
</reference>